<dbReference type="GO" id="GO:0050182">
    <property type="term" value="F:phosphate butyryltransferase activity"/>
    <property type="evidence" value="ECO:0007669"/>
    <property type="project" value="UniProtKB-EC"/>
</dbReference>
<dbReference type="PANTHER" id="PTHR43356:SF2">
    <property type="entry name" value="PHOSPHATE ACETYLTRANSFERASE"/>
    <property type="match status" value="1"/>
</dbReference>
<keyword evidence="2 5" id="KW-0808">Transferase</keyword>
<reference evidence="6" key="1">
    <citation type="journal article" date="2019" name="Int. J. Syst. Evol. Microbiol.">
        <title>The Global Catalogue of Microorganisms (GCM) 10K type strain sequencing project: providing services to taxonomists for standard genome sequencing and annotation.</title>
        <authorList>
            <consortium name="The Broad Institute Genomics Platform"/>
            <consortium name="The Broad Institute Genome Sequencing Center for Infectious Disease"/>
            <person name="Wu L."/>
            <person name="Ma J."/>
        </authorList>
    </citation>
    <scope>NUCLEOTIDE SEQUENCE [LARGE SCALE GENOMIC DNA]</scope>
    <source>
        <strain evidence="6">CCUG 56607</strain>
    </source>
</reference>
<evidence type="ECO:0000259" key="4">
    <source>
        <dbReference type="Pfam" id="PF01515"/>
    </source>
</evidence>
<organism evidence="5 6">
    <name type="scientific">Thalassobacillus hwangdonensis</name>
    <dbReference type="NCBI Taxonomy" id="546108"/>
    <lineage>
        <taxon>Bacteria</taxon>
        <taxon>Bacillati</taxon>
        <taxon>Bacillota</taxon>
        <taxon>Bacilli</taxon>
        <taxon>Bacillales</taxon>
        <taxon>Bacillaceae</taxon>
        <taxon>Thalassobacillus</taxon>
    </lineage>
</organism>
<name>A0ABW3KZV4_9BACI</name>
<keyword evidence="6" id="KW-1185">Reference proteome</keyword>
<dbReference type="NCBIfam" id="NF005837">
    <property type="entry name" value="PRK07742.1"/>
    <property type="match status" value="1"/>
</dbReference>
<protein>
    <submittedName>
        <fullName evidence="5">Phosphate butyryltransferase</fullName>
        <ecNumber evidence="5">2.3.1.19</ecNumber>
    </submittedName>
</protein>
<proteinExistence type="inferred from homology"/>
<dbReference type="Pfam" id="PF01515">
    <property type="entry name" value="PTA_PTB"/>
    <property type="match status" value="2"/>
</dbReference>
<dbReference type="InterPro" id="IPR050500">
    <property type="entry name" value="Phos_Acetyltrans/Butyryltrans"/>
</dbReference>
<evidence type="ECO:0000256" key="2">
    <source>
        <dbReference type="ARBA" id="ARBA00022679"/>
    </source>
</evidence>
<sequence>MKSLQELVAKVEQNESKVVAIAQAADLEVMKAVKEAIERNLCHFLLVGNRKEMTEVAFEAELNLDHPSIELLSVPKEQVALEAVKAVKSGVAHVVMKGNIATKDLLKAVLHKEFGLRTGNVLSHVALFEIPAQEKLLFLTDAAMNITPGIEEKVQIVQNAVKVARGLGIEVPKVAPLAAVEVVNPAMSASTDAALLTQMNRRGQIRDCIIDGPLAFDNAVSKEAAEHKGIDSPVAGEADILVVPAIEVANALYKSFMYFAGAKVAGVISGAASPIVLTSRSDSAESKIYSLALALFTSEK</sequence>
<evidence type="ECO:0000256" key="1">
    <source>
        <dbReference type="ARBA" id="ARBA00005656"/>
    </source>
</evidence>
<comment type="similarity">
    <text evidence="1">Belongs to the phosphate acetyltransferase and butyryltransferase family.</text>
</comment>
<keyword evidence="3 5" id="KW-0012">Acyltransferase</keyword>
<evidence type="ECO:0000313" key="6">
    <source>
        <dbReference type="Proteomes" id="UP001596990"/>
    </source>
</evidence>
<dbReference type="EMBL" id="JBHTKL010000001">
    <property type="protein sequence ID" value="MFD1018657.1"/>
    <property type="molecule type" value="Genomic_DNA"/>
</dbReference>
<dbReference type="Proteomes" id="UP001596990">
    <property type="component" value="Unassembled WGS sequence"/>
</dbReference>
<feature type="domain" description="Phosphate acetyl/butaryl transferase" evidence="4">
    <location>
        <begin position="81"/>
        <end position="294"/>
    </location>
</feature>
<dbReference type="PIRSF" id="PIRSF000428">
    <property type="entry name" value="P_Ac_trans"/>
    <property type="match status" value="1"/>
</dbReference>
<comment type="caution">
    <text evidence="5">The sequence shown here is derived from an EMBL/GenBank/DDBJ whole genome shotgun (WGS) entry which is preliminary data.</text>
</comment>
<dbReference type="RefSeq" id="WP_386057322.1">
    <property type="nucleotide sequence ID" value="NZ_JBHTKL010000001.1"/>
</dbReference>
<dbReference type="SUPFAM" id="SSF53659">
    <property type="entry name" value="Isocitrate/Isopropylmalate dehydrogenase-like"/>
    <property type="match status" value="1"/>
</dbReference>
<dbReference type="NCBIfam" id="NF006045">
    <property type="entry name" value="PRK08190.1"/>
    <property type="match status" value="1"/>
</dbReference>
<dbReference type="Gene3D" id="3.40.718.10">
    <property type="entry name" value="Isopropylmalate Dehydrogenase"/>
    <property type="match status" value="1"/>
</dbReference>
<feature type="domain" description="Phosphate acetyl/butaryl transferase" evidence="4">
    <location>
        <begin position="5"/>
        <end position="66"/>
    </location>
</feature>
<dbReference type="EC" id="2.3.1.19" evidence="5"/>
<gene>
    <name evidence="5" type="primary">yqiS</name>
    <name evidence="5" type="ORF">ACFQ2J_05515</name>
</gene>
<dbReference type="InterPro" id="IPR002505">
    <property type="entry name" value="PTA_PTB"/>
</dbReference>
<dbReference type="PANTHER" id="PTHR43356">
    <property type="entry name" value="PHOSPHATE ACETYLTRANSFERASE"/>
    <property type="match status" value="1"/>
</dbReference>
<accession>A0ABW3KZV4</accession>
<dbReference type="InterPro" id="IPR012147">
    <property type="entry name" value="P_Ac_Bu_trans"/>
</dbReference>
<evidence type="ECO:0000256" key="3">
    <source>
        <dbReference type="ARBA" id="ARBA00023315"/>
    </source>
</evidence>
<evidence type="ECO:0000313" key="5">
    <source>
        <dbReference type="EMBL" id="MFD1018657.1"/>
    </source>
</evidence>